<feature type="domain" description="NF-X1-type" evidence="6">
    <location>
        <begin position="1173"/>
        <end position="1195"/>
    </location>
</feature>
<dbReference type="OrthoDB" id="2423195at2759"/>
<dbReference type="RefSeq" id="XP_066912108.1">
    <property type="nucleotide sequence ID" value="XM_067056007.1"/>
</dbReference>
<accession>A0A7M5WS14</accession>
<feature type="region of interest" description="Disordered" evidence="5">
    <location>
        <begin position="214"/>
        <end position="233"/>
    </location>
</feature>
<protein>
    <recommendedName>
        <fullName evidence="6">NF-X1-type domain-containing protein</fullName>
    </recommendedName>
</protein>
<reference evidence="7" key="1">
    <citation type="submission" date="2021-01" db="UniProtKB">
        <authorList>
            <consortium name="EnsemblMetazoa"/>
        </authorList>
    </citation>
    <scope>IDENTIFICATION</scope>
</reference>
<evidence type="ECO:0000313" key="7">
    <source>
        <dbReference type="EnsemblMetazoa" id="CLYHEMP008344.1"/>
    </source>
</evidence>
<dbReference type="SMART" id="SM00438">
    <property type="entry name" value="ZnF_NFX"/>
    <property type="match status" value="4"/>
</dbReference>
<dbReference type="CDD" id="cd18808">
    <property type="entry name" value="SF1_C_Upf1"/>
    <property type="match status" value="1"/>
</dbReference>
<dbReference type="InterPro" id="IPR000967">
    <property type="entry name" value="Znf_NFX1"/>
</dbReference>
<feature type="region of interest" description="Disordered" evidence="5">
    <location>
        <begin position="1"/>
        <end position="51"/>
    </location>
</feature>
<dbReference type="InterPro" id="IPR045055">
    <property type="entry name" value="DNA2/NAM7-like"/>
</dbReference>
<dbReference type="InterPro" id="IPR027417">
    <property type="entry name" value="P-loop_NTPase"/>
</dbReference>
<dbReference type="InterPro" id="IPR041679">
    <property type="entry name" value="DNA2/NAM7-like_C"/>
</dbReference>
<keyword evidence="8" id="KW-1185">Reference proteome</keyword>
<keyword evidence="1" id="KW-0479">Metal-binding</keyword>
<dbReference type="Proteomes" id="UP000594262">
    <property type="component" value="Unplaced"/>
</dbReference>
<dbReference type="GeneID" id="136799300"/>
<dbReference type="Pfam" id="PF13086">
    <property type="entry name" value="AAA_11"/>
    <property type="match status" value="1"/>
</dbReference>
<dbReference type="EnsemblMetazoa" id="CLYHEMT008344.1">
    <property type="protein sequence ID" value="CLYHEMP008344.1"/>
    <property type="gene ID" value="CLYHEMG008344"/>
</dbReference>
<keyword evidence="2" id="KW-0677">Repeat</keyword>
<feature type="domain" description="NF-X1-type" evidence="6">
    <location>
        <begin position="1261"/>
        <end position="1280"/>
    </location>
</feature>
<dbReference type="GO" id="GO:0031380">
    <property type="term" value="C:nuclear RNA-directed RNA polymerase complex"/>
    <property type="evidence" value="ECO:0007669"/>
    <property type="project" value="TreeGrafter"/>
</dbReference>
<dbReference type="FunFam" id="3.40.50.300:FF:001366">
    <property type="entry name" value="ATP binding protein, putative"/>
    <property type="match status" value="1"/>
</dbReference>
<dbReference type="CDD" id="cd17936">
    <property type="entry name" value="EEXXEc_NFX1"/>
    <property type="match status" value="1"/>
</dbReference>
<proteinExistence type="predicted"/>
<evidence type="ECO:0000313" key="8">
    <source>
        <dbReference type="Proteomes" id="UP000594262"/>
    </source>
</evidence>
<name>A0A7M5WS14_9CNID</name>
<dbReference type="InterPro" id="IPR057373">
    <property type="entry name" value="ZNFX1"/>
</dbReference>
<dbReference type="Pfam" id="PF13087">
    <property type="entry name" value="AAA_12"/>
    <property type="match status" value="1"/>
</dbReference>
<keyword evidence="4" id="KW-0862">Zinc</keyword>
<dbReference type="GO" id="GO:0008270">
    <property type="term" value="F:zinc ion binding"/>
    <property type="evidence" value="ECO:0007669"/>
    <property type="project" value="UniProtKB-KW"/>
</dbReference>
<dbReference type="PANTHER" id="PTHR10887">
    <property type="entry name" value="DNA2/NAM7 HELICASE FAMILY"/>
    <property type="match status" value="1"/>
</dbReference>
<dbReference type="Gene3D" id="3.40.50.300">
    <property type="entry name" value="P-loop containing nucleotide triphosphate hydrolases"/>
    <property type="match status" value="3"/>
</dbReference>
<evidence type="ECO:0000256" key="3">
    <source>
        <dbReference type="ARBA" id="ARBA00022771"/>
    </source>
</evidence>
<dbReference type="PANTHER" id="PTHR10887:SF341">
    <property type="entry name" value="NFX1-TYPE ZINC FINGER-CONTAINING PROTEIN 1"/>
    <property type="match status" value="1"/>
</dbReference>
<feature type="domain" description="NF-X1-type" evidence="6">
    <location>
        <begin position="1201"/>
        <end position="1223"/>
    </location>
</feature>
<evidence type="ECO:0000259" key="6">
    <source>
        <dbReference type="SMART" id="SM00438"/>
    </source>
</evidence>
<keyword evidence="3" id="KW-0863">Zinc-finger</keyword>
<evidence type="ECO:0000256" key="4">
    <source>
        <dbReference type="ARBA" id="ARBA00022833"/>
    </source>
</evidence>
<organism evidence="7 8">
    <name type="scientific">Clytia hemisphaerica</name>
    <dbReference type="NCBI Taxonomy" id="252671"/>
    <lineage>
        <taxon>Eukaryota</taxon>
        <taxon>Metazoa</taxon>
        <taxon>Cnidaria</taxon>
        <taxon>Hydrozoa</taxon>
        <taxon>Hydroidolina</taxon>
        <taxon>Leptothecata</taxon>
        <taxon>Obeliida</taxon>
        <taxon>Clytiidae</taxon>
        <taxon>Clytia</taxon>
    </lineage>
</organism>
<dbReference type="GO" id="GO:0031048">
    <property type="term" value="P:regulatory ncRNA-mediated heterochromatin formation"/>
    <property type="evidence" value="ECO:0007669"/>
    <property type="project" value="TreeGrafter"/>
</dbReference>
<dbReference type="GO" id="GO:0004386">
    <property type="term" value="F:helicase activity"/>
    <property type="evidence" value="ECO:0007669"/>
    <property type="project" value="InterPro"/>
</dbReference>
<evidence type="ECO:0000256" key="5">
    <source>
        <dbReference type="SAM" id="MobiDB-lite"/>
    </source>
</evidence>
<dbReference type="SUPFAM" id="SSF52540">
    <property type="entry name" value="P-loop containing nucleoside triphosphate hydrolases"/>
    <property type="match status" value="1"/>
</dbReference>
<dbReference type="Pfam" id="PF25396">
    <property type="entry name" value="ZNFX1"/>
    <property type="match status" value="1"/>
</dbReference>
<evidence type="ECO:0000256" key="2">
    <source>
        <dbReference type="ARBA" id="ARBA00022737"/>
    </source>
</evidence>
<sequence>MFRENRRGDWPGGYRGGGRGRGRGRGGHQSGFNRNAPKSPSIGRGGYQGASNQISSKRPFIVGYHKLKKWSEMEKEELATDLYGNQKPFGEVLSRKRLSDDFMNLILQIFHKLSQASALAMKRHIFEESLRHKIFWQATLPQYLRKQQLCTIDSQRLRTMILNLTKTVIEIMKLFTIKILPLESILACAKAVGGLQNEMKKLQTLIEKSRQSNRARAFTTHDAPPNDIRDQPSYPTMQEVKADERPYLRPIKAEGCYDDLSHYLDVQFRLLKEDLVYPLREGIRERLSGSLLREKKHDLQVYSEVELVSINCTMAGLTFTVHFVHQSKRPIFWKHTKRLIFGSLLCFSTDEFQTMVFATVANRDARDLEKGLLDVRFLDGIMAYNYFRRNKNAPCEMAECPSYFEAYKHVLDGLKEIEEIAMDEFIVEGSKENSLPVYLKQNQHCVYNLSNVAEKEDTMNVRICRQKSWPRPEKFIFNPSQFEAFRHALTNKFAVLQGPPGTGKTFVALKIVDTLLRNKSYWQRVRPTPMLIVCYTNHALDQFLNGLIEHGHTNILRLGGRASEDLDAYTLKAAKEKQTRDKAKSETGSIRRAKYESHKKREAIEEQLEPYLLSLQQHHKKFVNGKLLEFQNLRPFINARQKAHLSRFESACANSQFSLFDIFLEVYNFEKEDIFNLAHQQQQNIQDGGEDVSFEQQFEALSMYENPNDLLNIEGEGEVLADRWAVDQNEFSKTKKKNRQTPPMSKYGQPKPQMRQLTTKDGFVFVLPKKSERKKRIRANMKKYSAMSRLEAEAVTDPWSLKIDQRWRLYQYWLSLYTDEYFNQVSEGAEDFEDACSSLKELKEQEDEQIMKNVDVIAMTTTCAARYRRILKNIGPKIVVIEEAAEVLEAHVITSLTPSTEHLILIGDHKQLRPNPSVFDLAKKFNLELSLFERMVNNGMQCQMLNVQHRMRPEISRLIKHIYPMLRDHSKVMTYPHVKGVEKDVVFVSHNHEENSNSQKSKVNKYEAEYIVALCRYLLLQGYEPSQITVLTGYSGQLTELKRLMPRTDFEGVRVTTVDNFQGEENDVILLSLVRSNTSGSIGFLGTDNRVNVALSRAKHGMFVIGNFELLEEKSRLWRNIVGDCRRYKYLSHELQLYCQNHPKTKISVRQPIDFDKAPDGGCQLDCKQIMRCGHLCWKKCHPADPEHLEIKCRVACPKKCKAFGHRCRELCHYGEECKPCQYYVDKALPCGHVTKIECCRHEMDPNEIRCLDPCKKTRSCGHTCKGQCYENCAQVPCKVKVERELPCGHKAMVDCSADLETRRCYTKVEKVLPCGHTDTQFCCLDVKAIKCKTKVTKWLKCGHEALVDCSTDATLAKCQTKVLKLLSCGHSMKAPCDTPRSSIKCIEMTSKKLPCDHKVSVECSTDVKKVKCTEKVFKTLPCKEHQKYMECHESVQNVKCDKQALKTGKCGHNMWVKCSQLVSEVKCEAQVLLQFMCNCHIKTRCFAQNTTKHYCTKPVLKKQAEKLIQKIEHKVLLTVADTTKRKELTDLKIEIKRLAEQLDDCTDISPTQAKLNEVEKKLTGSTMSAKSLARSFSKLEI</sequence>
<feature type="domain" description="NF-X1-type" evidence="6">
    <location>
        <begin position="1315"/>
        <end position="1334"/>
    </location>
</feature>
<dbReference type="InterPro" id="IPR047187">
    <property type="entry name" value="SF1_C_Upf1"/>
</dbReference>
<evidence type="ECO:0000256" key="1">
    <source>
        <dbReference type="ARBA" id="ARBA00022723"/>
    </source>
</evidence>
<feature type="region of interest" description="Disordered" evidence="5">
    <location>
        <begin position="731"/>
        <end position="753"/>
    </location>
</feature>
<dbReference type="InterPro" id="IPR041677">
    <property type="entry name" value="DNA2/NAM7_AAA_11"/>
</dbReference>